<protein>
    <recommendedName>
        <fullName evidence="3">Metallo-beta-lactamase domain-containing protein</fullName>
    </recommendedName>
</protein>
<dbReference type="STRING" id="1801764.A2903_00665"/>
<dbReference type="AlphaFoldDB" id="A0A1F6WQP0"/>
<organism evidence="1 2">
    <name type="scientific">Candidatus Nomurabacteria bacterium RIFCSPLOWO2_01_FULL_33_17</name>
    <dbReference type="NCBI Taxonomy" id="1801764"/>
    <lineage>
        <taxon>Bacteria</taxon>
        <taxon>Candidatus Nomuraibacteriota</taxon>
    </lineage>
</organism>
<dbReference type="PANTHER" id="PTHR43546:SF3">
    <property type="entry name" value="UPF0173 METAL-DEPENDENT HYDROLASE MJ1163"/>
    <property type="match status" value="1"/>
</dbReference>
<evidence type="ECO:0000313" key="1">
    <source>
        <dbReference type="EMBL" id="OGI84208.1"/>
    </source>
</evidence>
<name>A0A1F6WQP0_9BACT</name>
<dbReference type="Gene3D" id="3.60.15.10">
    <property type="entry name" value="Ribonuclease Z/Hydroxyacylglutathione hydrolase-like"/>
    <property type="match status" value="1"/>
</dbReference>
<dbReference type="EMBL" id="MFUO01000006">
    <property type="protein sequence ID" value="OGI84208.1"/>
    <property type="molecule type" value="Genomic_DNA"/>
</dbReference>
<dbReference type="InterPro" id="IPR036866">
    <property type="entry name" value="RibonucZ/Hydroxyglut_hydro"/>
</dbReference>
<comment type="caution">
    <text evidence="1">The sequence shown here is derived from an EMBL/GenBank/DDBJ whole genome shotgun (WGS) entry which is preliminary data.</text>
</comment>
<dbReference type="SUPFAM" id="SSF56281">
    <property type="entry name" value="Metallo-hydrolase/oxidoreductase"/>
    <property type="match status" value="1"/>
</dbReference>
<proteinExistence type="predicted"/>
<gene>
    <name evidence="1" type="ORF">A2903_00665</name>
</gene>
<accession>A0A1F6WQP0</accession>
<dbReference type="InterPro" id="IPR050114">
    <property type="entry name" value="UPF0173_UPF0282_UlaG_hydrolase"/>
</dbReference>
<evidence type="ECO:0000313" key="2">
    <source>
        <dbReference type="Proteomes" id="UP000178184"/>
    </source>
</evidence>
<dbReference type="Proteomes" id="UP000178184">
    <property type="component" value="Unassembled WGS sequence"/>
</dbReference>
<sequence>MGAWYYEFMKITKLGHCCLVIEYKGKRILTDPGSYSSSQNEVKDIDLILITHEHPDHLHIESLEMILQNNPQIKIITNTSVGEIIKQKGIIFDIVEDGQNTIFDEILIEGFGTKHEEIYQEMGRVQNTGYFIDNKLFYPGDAFTNPGKPIEILALPIVAPWMHFKTAIQYAIEVKPKTIFPVHDGMLIPGRVGPIYRLPPQIFEPYNIKFIPLQEGESFEA</sequence>
<dbReference type="Pfam" id="PF13483">
    <property type="entry name" value="Lactamase_B_3"/>
    <property type="match status" value="1"/>
</dbReference>
<evidence type="ECO:0008006" key="3">
    <source>
        <dbReference type="Google" id="ProtNLM"/>
    </source>
</evidence>
<reference evidence="1 2" key="1">
    <citation type="journal article" date="2016" name="Nat. Commun.">
        <title>Thousands of microbial genomes shed light on interconnected biogeochemical processes in an aquifer system.</title>
        <authorList>
            <person name="Anantharaman K."/>
            <person name="Brown C.T."/>
            <person name="Hug L.A."/>
            <person name="Sharon I."/>
            <person name="Castelle C.J."/>
            <person name="Probst A.J."/>
            <person name="Thomas B.C."/>
            <person name="Singh A."/>
            <person name="Wilkins M.J."/>
            <person name="Karaoz U."/>
            <person name="Brodie E.L."/>
            <person name="Williams K.H."/>
            <person name="Hubbard S.S."/>
            <person name="Banfield J.F."/>
        </authorList>
    </citation>
    <scope>NUCLEOTIDE SEQUENCE [LARGE SCALE GENOMIC DNA]</scope>
</reference>
<dbReference type="PANTHER" id="PTHR43546">
    <property type="entry name" value="UPF0173 METAL-DEPENDENT HYDROLASE MJ1163-RELATED"/>
    <property type="match status" value="1"/>
</dbReference>